<feature type="compositionally biased region" description="Acidic residues" evidence="12">
    <location>
        <begin position="523"/>
        <end position="535"/>
    </location>
</feature>
<feature type="region of interest" description="Disordered" evidence="12">
    <location>
        <begin position="588"/>
        <end position="683"/>
    </location>
</feature>
<dbReference type="GO" id="GO:0061630">
    <property type="term" value="F:ubiquitin protein ligase activity"/>
    <property type="evidence" value="ECO:0007669"/>
    <property type="project" value="UniProtKB-EC"/>
</dbReference>
<dbReference type="SMART" id="SM00591">
    <property type="entry name" value="RWD"/>
    <property type="match status" value="1"/>
</dbReference>
<dbReference type="SMART" id="SM00647">
    <property type="entry name" value="IBR"/>
    <property type="match status" value="1"/>
</dbReference>
<organism evidence="16 17">
    <name type="scientific">Apiospora kogelbergensis</name>
    <dbReference type="NCBI Taxonomy" id="1337665"/>
    <lineage>
        <taxon>Eukaryota</taxon>
        <taxon>Fungi</taxon>
        <taxon>Dikarya</taxon>
        <taxon>Ascomycota</taxon>
        <taxon>Pezizomycotina</taxon>
        <taxon>Sordariomycetes</taxon>
        <taxon>Xylariomycetidae</taxon>
        <taxon>Amphisphaeriales</taxon>
        <taxon>Apiosporaceae</taxon>
        <taxon>Apiospora</taxon>
    </lineage>
</organism>
<evidence type="ECO:0000256" key="11">
    <source>
        <dbReference type="PROSITE-ProRule" id="PRU00175"/>
    </source>
</evidence>
<accession>A0AAW0QIG5</accession>
<dbReference type="GO" id="GO:0008270">
    <property type="term" value="F:zinc ion binding"/>
    <property type="evidence" value="ECO:0007669"/>
    <property type="project" value="UniProtKB-KW"/>
</dbReference>
<dbReference type="Proteomes" id="UP001392437">
    <property type="component" value="Unassembled WGS sequence"/>
</dbReference>
<feature type="domain" description="RWD" evidence="14">
    <location>
        <begin position="10"/>
        <end position="159"/>
    </location>
</feature>
<dbReference type="PROSITE" id="PS50908">
    <property type="entry name" value="RWD"/>
    <property type="match status" value="1"/>
</dbReference>
<name>A0AAW0QIG5_9PEZI</name>
<dbReference type="InterPro" id="IPR002867">
    <property type="entry name" value="IBR_dom"/>
</dbReference>
<dbReference type="SUPFAM" id="SSF57850">
    <property type="entry name" value="RING/U-box"/>
    <property type="match status" value="2"/>
</dbReference>
<evidence type="ECO:0000256" key="3">
    <source>
        <dbReference type="ARBA" id="ARBA00012251"/>
    </source>
</evidence>
<evidence type="ECO:0000256" key="5">
    <source>
        <dbReference type="ARBA" id="ARBA00022723"/>
    </source>
</evidence>
<dbReference type="FunFam" id="3.30.40.10:FF:000416">
    <property type="entry name" value="RBR-type E3 ubiquitin transferase"/>
    <property type="match status" value="1"/>
</dbReference>
<feature type="compositionally biased region" description="Low complexity" evidence="12">
    <location>
        <begin position="640"/>
        <end position="652"/>
    </location>
</feature>
<gene>
    <name evidence="16" type="ORF">PG999_010661</name>
</gene>
<dbReference type="CDD" id="cd20354">
    <property type="entry name" value="Rcat_RBR_RNF14"/>
    <property type="match status" value="1"/>
</dbReference>
<dbReference type="EC" id="2.3.2.31" evidence="3"/>
<protein>
    <recommendedName>
        <fullName evidence="3">RBR-type E3 ubiquitin transferase</fullName>
        <ecNumber evidence="3">2.3.2.31</ecNumber>
    </recommendedName>
</protein>
<reference evidence="16 17" key="1">
    <citation type="submission" date="2023-01" db="EMBL/GenBank/DDBJ databases">
        <title>Analysis of 21 Apiospora genomes using comparative genomics revels a genus with tremendous synthesis potential of carbohydrate active enzymes and secondary metabolites.</title>
        <authorList>
            <person name="Sorensen T."/>
        </authorList>
    </citation>
    <scope>NUCLEOTIDE SEQUENCE [LARGE SCALE GENOMIC DNA]</scope>
    <source>
        <strain evidence="16 17">CBS 117206</strain>
    </source>
</reference>
<dbReference type="Gene3D" id="1.20.120.1750">
    <property type="match status" value="1"/>
</dbReference>
<evidence type="ECO:0000256" key="7">
    <source>
        <dbReference type="ARBA" id="ARBA00022771"/>
    </source>
</evidence>
<evidence type="ECO:0000256" key="10">
    <source>
        <dbReference type="ARBA" id="ARBA00044508"/>
    </source>
</evidence>
<dbReference type="Gene3D" id="3.10.110.10">
    <property type="entry name" value="Ubiquitin Conjugating Enzyme"/>
    <property type="match status" value="1"/>
</dbReference>
<dbReference type="EMBL" id="JAQQWP010000009">
    <property type="protein sequence ID" value="KAK8100287.1"/>
    <property type="molecule type" value="Genomic_DNA"/>
</dbReference>
<feature type="region of interest" description="Disordered" evidence="12">
    <location>
        <begin position="515"/>
        <end position="572"/>
    </location>
</feature>
<feature type="domain" description="RING-type" evidence="13">
    <location>
        <begin position="198"/>
        <end position="243"/>
    </location>
</feature>
<comment type="catalytic activity">
    <reaction evidence="1">
        <text>[E2 ubiquitin-conjugating enzyme]-S-ubiquitinyl-L-cysteine + [acceptor protein]-L-lysine = [E2 ubiquitin-conjugating enzyme]-L-cysteine + [acceptor protein]-N(6)-ubiquitinyl-L-lysine.</text>
        <dbReference type="EC" id="2.3.2.31"/>
    </reaction>
</comment>
<evidence type="ECO:0000256" key="1">
    <source>
        <dbReference type="ARBA" id="ARBA00001798"/>
    </source>
</evidence>
<dbReference type="InterPro" id="IPR013083">
    <property type="entry name" value="Znf_RING/FYVE/PHD"/>
</dbReference>
<proteinExistence type="inferred from homology"/>
<dbReference type="CDD" id="cd23820">
    <property type="entry name" value="RWD_RNF14"/>
    <property type="match status" value="1"/>
</dbReference>
<sequence>MDDDEDARAVELSTIAAIYPEEIRIDEADPYSFTIEVPVSLSKPVVVKFPAVSSANSAPHPQTDNPEAAAAVAASAVGGATIDSQELSNLPSLALRVTLPEGYPEAKPPRLSISTTPPWLSTEIIRRLEGNAERLWEEMGHDQVVFNCIDDLQQEAGDVFGLVAKNNTLEVSPEHKIAILDYDNMAKCRAFEKETFDCGICLDPKKGVVCHRMLDCGHVFCIQCLQDFYDNAITEGDVASVRCLEPKCAEERESKAKEAAGGKRRKPKTLISPSELLQIPLDQDMVKRYVTLKHKTELESDKNTVYCPRSWCQGAARSKKHKKPQGLEFAADSDYDSDEENGKDKSLADYRQDLLAICEDCSFAFCSRCGQSWHGEFKYCIPKERKGEITEEEKASLDYLKMHTTPCPTCASPCQKTHGCNHMRCFRCQTHFCYLCSAWLDPSNPYRHFNMQPGGEINGCYMRLWELEGGDGADVGIGFGGGDALRNANVEPGQYGQHLEIVQVQAAQAQAQAQAQVQAQVQDESDDESEADVEDAPPPPHAAPAVGARQQPVAPPAAPQAVAPRNAEPAEQRVAREGPLVLRIEGNAPAARGGRGGGGGNRQPAAGAGGGRGAGQAVNEGRQGGLRGHNRGGQAAPGMNRQNNRQRGQGQNHPVNRNARNGHNVENGQQPPPAAGGGGGQLNQVDEAWVRHFVQLALNDEEHLVDWDSGDED</sequence>
<evidence type="ECO:0000256" key="6">
    <source>
        <dbReference type="ARBA" id="ARBA00022737"/>
    </source>
</evidence>
<comment type="pathway">
    <text evidence="2">Protein modification; protein ubiquitination.</text>
</comment>
<comment type="similarity">
    <text evidence="10">Belongs to the RBR family. RNF14 subfamily.</text>
</comment>
<dbReference type="PANTHER" id="PTHR11685">
    <property type="entry name" value="RBR FAMILY RING FINGER AND IBR DOMAIN-CONTAINING"/>
    <property type="match status" value="1"/>
</dbReference>
<feature type="compositionally biased region" description="Gly residues" evidence="12">
    <location>
        <begin position="593"/>
        <end position="614"/>
    </location>
</feature>
<evidence type="ECO:0000256" key="2">
    <source>
        <dbReference type="ARBA" id="ARBA00004906"/>
    </source>
</evidence>
<dbReference type="InterPro" id="IPR017907">
    <property type="entry name" value="Znf_RING_CS"/>
</dbReference>
<dbReference type="PROSITE" id="PS51873">
    <property type="entry name" value="TRIAD"/>
    <property type="match status" value="1"/>
</dbReference>
<dbReference type="InterPro" id="IPR031127">
    <property type="entry name" value="E3_UB_ligase_RBR"/>
</dbReference>
<evidence type="ECO:0000259" key="13">
    <source>
        <dbReference type="PROSITE" id="PS50089"/>
    </source>
</evidence>
<dbReference type="InterPro" id="IPR006575">
    <property type="entry name" value="RWD_dom"/>
</dbReference>
<feature type="domain" description="RING-type" evidence="15">
    <location>
        <begin position="194"/>
        <end position="461"/>
    </location>
</feature>
<feature type="compositionally biased region" description="Polar residues" evidence="12">
    <location>
        <begin position="653"/>
        <end position="667"/>
    </location>
</feature>
<evidence type="ECO:0000256" key="8">
    <source>
        <dbReference type="ARBA" id="ARBA00022786"/>
    </source>
</evidence>
<dbReference type="InterPro" id="IPR044066">
    <property type="entry name" value="TRIAD_supradom"/>
</dbReference>
<dbReference type="PROSITE" id="PS50089">
    <property type="entry name" value="ZF_RING_2"/>
    <property type="match status" value="1"/>
</dbReference>
<dbReference type="InterPro" id="IPR047548">
    <property type="entry name" value="Rcat_RBR_RNF14"/>
</dbReference>
<evidence type="ECO:0000313" key="16">
    <source>
        <dbReference type="EMBL" id="KAK8100287.1"/>
    </source>
</evidence>
<evidence type="ECO:0000256" key="4">
    <source>
        <dbReference type="ARBA" id="ARBA00022679"/>
    </source>
</evidence>
<keyword evidence="4" id="KW-0808">Transferase</keyword>
<evidence type="ECO:0000256" key="12">
    <source>
        <dbReference type="SAM" id="MobiDB-lite"/>
    </source>
</evidence>
<keyword evidence="5" id="KW-0479">Metal-binding</keyword>
<dbReference type="GO" id="GO:0016567">
    <property type="term" value="P:protein ubiquitination"/>
    <property type="evidence" value="ECO:0007669"/>
    <property type="project" value="InterPro"/>
</dbReference>
<dbReference type="CDD" id="cd23134">
    <property type="entry name" value="RING-HC_ITT1-like"/>
    <property type="match status" value="1"/>
</dbReference>
<evidence type="ECO:0000259" key="14">
    <source>
        <dbReference type="PROSITE" id="PS50908"/>
    </source>
</evidence>
<dbReference type="InterPro" id="IPR001841">
    <property type="entry name" value="Znf_RING"/>
</dbReference>
<evidence type="ECO:0000313" key="17">
    <source>
        <dbReference type="Proteomes" id="UP001392437"/>
    </source>
</evidence>
<keyword evidence="7 11" id="KW-0863">Zinc-finger</keyword>
<keyword evidence="6" id="KW-0677">Repeat</keyword>
<keyword evidence="8" id="KW-0833">Ubl conjugation pathway</keyword>
<comment type="caution">
    <text evidence="16">The sequence shown here is derived from an EMBL/GenBank/DDBJ whole genome shotgun (WGS) entry which is preliminary data.</text>
</comment>
<dbReference type="AlphaFoldDB" id="A0AAW0QIG5"/>
<feature type="compositionally biased region" description="Low complexity" evidence="12">
    <location>
        <begin position="543"/>
        <end position="552"/>
    </location>
</feature>
<dbReference type="Pfam" id="PF26200">
    <property type="entry name" value="Rcat_RNF216"/>
    <property type="match status" value="1"/>
</dbReference>
<dbReference type="Pfam" id="PF01485">
    <property type="entry name" value="IBR"/>
    <property type="match status" value="1"/>
</dbReference>
<keyword evidence="17" id="KW-1185">Reference proteome</keyword>
<evidence type="ECO:0000259" key="15">
    <source>
        <dbReference type="PROSITE" id="PS51873"/>
    </source>
</evidence>
<evidence type="ECO:0000256" key="9">
    <source>
        <dbReference type="ARBA" id="ARBA00022833"/>
    </source>
</evidence>
<dbReference type="SUPFAM" id="SSF54495">
    <property type="entry name" value="UBC-like"/>
    <property type="match status" value="1"/>
</dbReference>
<dbReference type="PROSITE" id="PS00518">
    <property type="entry name" value="ZF_RING_1"/>
    <property type="match status" value="1"/>
</dbReference>
<dbReference type="Pfam" id="PF05773">
    <property type="entry name" value="RWD"/>
    <property type="match status" value="1"/>
</dbReference>
<feature type="region of interest" description="Disordered" evidence="12">
    <location>
        <begin position="323"/>
        <end position="342"/>
    </location>
</feature>
<dbReference type="InterPro" id="IPR016135">
    <property type="entry name" value="UBQ-conjugating_enzyme/RWD"/>
</dbReference>
<dbReference type="Gene3D" id="3.30.40.10">
    <property type="entry name" value="Zinc/RING finger domain, C3HC4 (zinc finger)"/>
    <property type="match status" value="1"/>
</dbReference>
<keyword evidence="9" id="KW-0862">Zinc</keyword>